<dbReference type="InterPro" id="IPR058055">
    <property type="entry name" value="PA-PLA1"/>
</dbReference>
<dbReference type="PANTHER" id="PTHR23509">
    <property type="entry name" value="PA-PL1 PHOSPHOLIPASE FAMILY"/>
    <property type="match status" value="1"/>
</dbReference>
<organism evidence="5 6">
    <name type="scientific">Gouania willdenowi</name>
    <name type="common">Blunt-snouted clingfish</name>
    <name type="synonym">Lepadogaster willdenowi</name>
    <dbReference type="NCBI Taxonomy" id="441366"/>
    <lineage>
        <taxon>Eukaryota</taxon>
        <taxon>Metazoa</taxon>
        <taxon>Chordata</taxon>
        <taxon>Craniata</taxon>
        <taxon>Vertebrata</taxon>
        <taxon>Euteleostomi</taxon>
        <taxon>Actinopterygii</taxon>
        <taxon>Neopterygii</taxon>
        <taxon>Teleostei</taxon>
        <taxon>Neoteleostei</taxon>
        <taxon>Acanthomorphata</taxon>
        <taxon>Ovalentaria</taxon>
        <taxon>Blenniimorphae</taxon>
        <taxon>Blenniiformes</taxon>
        <taxon>Gobiesocoidei</taxon>
        <taxon>Gobiesocidae</taxon>
        <taxon>Gobiesocinae</taxon>
        <taxon>Gouania</taxon>
    </lineage>
</organism>
<dbReference type="Proteomes" id="UP000694680">
    <property type="component" value="Chromosome 22"/>
</dbReference>
<keyword evidence="6" id="KW-1185">Reference proteome</keyword>
<dbReference type="InterPro" id="IPR057826">
    <property type="entry name" value="WWE_C20G8.02"/>
</dbReference>
<dbReference type="Pfam" id="PF02862">
    <property type="entry name" value="DDHD"/>
    <property type="match status" value="1"/>
</dbReference>
<evidence type="ECO:0000256" key="3">
    <source>
        <dbReference type="SAM" id="MobiDB-lite"/>
    </source>
</evidence>
<reference evidence="5" key="3">
    <citation type="submission" date="2025-09" db="UniProtKB">
        <authorList>
            <consortium name="Ensembl"/>
        </authorList>
    </citation>
    <scope>IDENTIFICATION</scope>
</reference>
<proteinExistence type="inferred from homology"/>
<comment type="similarity">
    <text evidence="1">Belongs to the PA-PLA1 family.</text>
</comment>
<dbReference type="PANTHER" id="PTHR23509:SF32">
    <property type="entry name" value="PHOSPHOLIPASE DDHD1"/>
    <property type="match status" value="1"/>
</dbReference>
<dbReference type="GO" id="GO:0004620">
    <property type="term" value="F:phospholipase activity"/>
    <property type="evidence" value="ECO:0007669"/>
    <property type="project" value="TreeGrafter"/>
</dbReference>
<evidence type="ECO:0000313" key="5">
    <source>
        <dbReference type="Ensembl" id="ENSGWIP00000047107.1"/>
    </source>
</evidence>
<dbReference type="Ensembl" id="ENSGWIT00000050970.1">
    <property type="protein sequence ID" value="ENSGWIP00000047107.1"/>
    <property type="gene ID" value="ENSGWIG00000023201.1"/>
</dbReference>
<feature type="region of interest" description="Disordered" evidence="3">
    <location>
        <begin position="672"/>
        <end position="714"/>
    </location>
</feature>
<dbReference type="AlphaFoldDB" id="A0A8C5HMY6"/>
<protein>
    <submittedName>
        <fullName evidence="5">Phospholipase DDHD1-like</fullName>
    </submittedName>
</protein>
<dbReference type="InterPro" id="IPR004177">
    <property type="entry name" value="DDHD_dom"/>
</dbReference>
<evidence type="ECO:0000259" key="4">
    <source>
        <dbReference type="PROSITE" id="PS51043"/>
    </source>
</evidence>
<dbReference type="PROSITE" id="PS51043">
    <property type="entry name" value="DDHD"/>
    <property type="match status" value="1"/>
</dbReference>
<feature type="compositionally biased region" description="Basic residues" evidence="3">
    <location>
        <begin position="83"/>
        <end position="94"/>
    </location>
</feature>
<evidence type="ECO:0000256" key="2">
    <source>
        <dbReference type="SAM" id="Coils"/>
    </source>
</evidence>
<reference evidence="5" key="1">
    <citation type="submission" date="2020-06" db="EMBL/GenBank/DDBJ databases">
        <authorList>
            <consortium name="Wellcome Sanger Institute Data Sharing"/>
        </authorList>
    </citation>
    <scope>NUCLEOTIDE SEQUENCE [LARGE SCALE GENOMIC DNA]</scope>
</reference>
<reference evidence="5" key="2">
    <citation type="submission" date="2025-08" db="UniProtKB">
        <authorList>
            <consortium name="Ensembl"/>
        </authorList>
    </citation>
    <scope>IDENTIFICATION</scope>
</reference>
<dbReference type="GO" id="GO:0046872">
    <property type="term" value="F:metal ion binding"/>
    <property type="evidence" value="ECO:0007669"/>
    <property type="project" value="InterPro"/>
</dbReference>
<keyword evidence="2" id="KW-0175">Coiled coil</keyword>
<dbReference type="GO" id="GO:0005737">
    <property type="term" value="C:cytoplasm"/>
    <property type="evidence" value="ECO:0007669"/>
    <property type="project" value="TreeGrafter"/>
</dbReference>
<dbReference type="SMART" id="SM01127">
    <property type="entry name" value="DDHD"/>
    <property type="match status" value="1"/>
</dbReference>
<gene>
    <name evidence="5" type="primary">ddhd1a</name>
</gene>
<name>A0A8C5HMY6_GOUWI</name>
<evidence type="ECO:0000256" key="1">
    <source>
        <dbReference type="ARBA" id="ARBA00038464"/>
    </source>
</evidence>
<sequence length="779" mass="88973">MYTESLQRGGESSRIRLMSSPRLLRFYYDEIPPVQAELDSRLPLLHTQDGLVLDLTSPGTYMDSGLLDYSDSDGNNGGPLFERRKRSRSNSSRHRFNEVVTELGPEEVRWFYKEDKKTWKHFVGHDSLNIELMFRKYCELNPGSVTGLNGADHELSDTSVEPVCVRGGLYEVDVKEKECYPVYWKQQDHIPVMRCQWFIDGTWLPLDEDEGDLIEQEHLNHFRGQHMQDTFETDLVAKTVDCKDAIHSLKLSRTHVDWHSVDEVYLYSDATTSKIARTVTQKLGFSKASSSGTRLHRGYVEEASPEDRPPQTTHIVFVVHGIGQKMDQGRIIKNTGMLREGVRKMEEKHFSDHNEEHVEFLPVEWRSKLALDGDTVDSITPDKVRGLRDLLNSSAMDIMYYNSPLYRDEITKGLTQELNRLYMLFCARNPEFEERGGKVSIVSHSLGCVITYDIITGWDPVRFCLQEHRAVEEELDLRWMSYDERQLLEQLKHTRKRMRELENQLITLEASRPSAPPALKFKVENFFCMGSPLAVFLALRGIRPGTSCQQDHILPTSICSRLLNVFHPTDPVAYRLEPLILKHYSNIAPVQIHWCSATNPTSYDEIRPTFLNPVKEPSSDTESIPSPSTSPVLLRRHYGESITNLGKASILGAASIGKGIGGILFSRFSRSNSQPSVSLGLDCATNTEEEEQKRTESQSAYGLSSLMRPTSPTIDTSLELERRIDFELREGLVESRYWSAVTSHTGYWCSHDIALFLLTFIYKQRTSRSDPAEDPSVPY</sequence>
<dbReference type="Pfam" id="PF23463">
    <property type="entry name" value="WWE_2"/>
    <property type="match status" value="1"/>
</dbReference>
<accession>A0A8C5HMY6</accession>
<feature type="domain" description="DDHD" evidence="4">
    <location>
        <begin position="519"/>
        <end position="763"/>
    </location>
</feature>
<feature type="compositionally biased region" description="Polar residues" evidence="3">
    <location>
        <begin position="697"/>
        <end position="714"/>
    </location>
</feature>
<feature type="coiled-coil region" evidence="2">
    <location>
        <begin position="484"/>
        <end position="511"/>
    </location>
</feature>
<feature type="region of interest" description="Disordered" evidence="3">
    <location>
        <begin position="68"/>
        <end position="95"/>
    </location>
</feature>
<evidence type="ECO:0000313" key="6">
    <source>
        <dbReference type="Proteomes" id="UP000694680"/>
    </source>
</evidence>